<dbReference type="GO" id="GO:0046933">
    <property type="term" value="F:proton-transporting ATP synthase activity, rotational mechanism"/>
    <property type="evidence" value="ECO:0007669"/>
    <property type="project" value="UniProtKB-UniRule"/>
</dbReference>
<dbReference type="PANTHER" id="PTHR11693:SF22">
    <property type="entry name" value="ATP SYNTHASE SUBUNIT GAMMA, MITOCHONDRIAL"/>
    <property type="match status" value="1"/>
</dbReference>
<comment type="similarity">
    <text evidence="3 12">Belongs to the ATPase gamma chain family.</text>
</comment>
<proteinExistence type="inferred from homology"/>
<dbReference type="GO" id="GO:0045259">
    <property type="term" value="C:proton-transporting ATP synthase complex"/>
    <property type="evidence" value="ECO:0007669"/>
    <property type="project" value="UniProtKB-KW"/>
</dbReference>
<dbReference type="Gene3D" id="3.40.1380.10">
    <property type="match status" value="1"/>
</dbReference>
<dbReference type="AlphaFoldDB" id="A0A078KES1"/>
<dbReference type="FunFam" id="1.10.287.80:FF:000005">
    <property type="entry name" value="ATP synthase gamma chain"/>
    <property type="match status" value="1"/>
</dbReference>
<dbReference type="PANTHER" id="PTHR11693">
    <property type="entry name" value="ATP SYNTHASE GAMMA CHAIN"/>
    <property type="match status" value="1"/>
</dbReference>
<evidence type="ECO:0000256" key="10">
    <source>
        <dbReference type="ARBA" id="ARBA00023196"/>
    </source>
</evidence>
<evidence type="ECO:0000256" key="8">
    <source>
        <dbReference type="ARBA" id="ARBA00023065"/>
    </source>
</evidence>
<accession>A0A078KES1</accession>
<keyword evidence="8 12" id="KW-0406">Ion transport</keyword>
<protein>
    <recommendedName>
        <fullName evidence="12">ATP synthase gamma chain</fullName>
    </recommendedName>
    <alternativeName>
        <fullName evidence="12">ATP synthase F1 sector gamma subunit</fullName>
    </alternativeName>
    <alternativeName>
        <fullName evidence="12">F-ATPase gamma subunit</fullName>
    </alternativeName>
</protein>
<reference evidence="14" key="1">
    <citation type="submission" date="2014-07" db="EMBL/GenBank/DDBJ databases">
        <authorList>
            <person name="Santos-Garcia D."/>
        </authorList>
    </citation>
    <scope>NUCLEOTIDE SEQUENCE [LARGE SCALE GENOMIC DNA]</scope>
</reference>
<dbReference type="GO" id="GO:0005524">
    <property type="term" value="F:ATP binding"/>
    <property type="evidence" value="ECO:0007669"/>
    <property type="project" value="UniProtKB-UniRule"/>
</dbReference>
<comment type="subcellular location">
    <subcellularLocation>
        <location evidence="12">Cell membrane</location>
        <topology evidence="12">Peripheral membrane protein</topology>
    </subcellularLocation>
    <subcellularLocation>
        <location evidence="2">Membrane</location>
        <topology evidence="2">Peripheral membrane protein</topology>
    </subcellularLocation>
</comment>
<organism evidence="13 14">
    <name type="scientific">Candidatus Johnevansia muelleri</name>
    <dbReference type="NCBI Taxonomy" id="1495769"/>
    <lineage>
        <taxon>Bacteria</taxon>
        <taxon>Pseudomonadati</taxon>
        <taxon>Pseudomonadota</taxon>
        <taxon>Gammaproteobacteria</taxon>
        <taxon>Candidatus Johnevansiales</taxon>
        <taxon>Candidatus Johnevansiaceae</taxon>
        <taxon>Candidatus Johnevansia</taxon>
    </lineage>
</organism>
<comment type="function">
    <text evidence="1 12">Produces ATP from ADP in the presence of a proton gradient across the membrane. The gamma chain is believed to be important in regulating ATPase activity and the flow of protons through the CF(0) complex.</text>
</comment>
<evidence type="ECO:0000313" key="13">
    <source>
        <dbReference type="EMBL" id="CDZ16502.1"/>
    </source>
</evidence>
<dbReference type="SUPFAM" id="SSF52943">
    <property type="entry name" value="ATP synthase (F1-ATPase), gamma subunit"/>
    <property type="match status" value="1"/>
</dbReference>
<sequence length="284" mass="32445">MIITKEIKTQIKSIESIKKITNAMEMVSASKMRRSQERMYACIPYMHKITKICKNIAINNNNNTYFINRPIKNIGYILITSDRGLCGGLNINVFKIILNDIQKMYKLNINHSFCVLGNKGIDFFKKYGGKLIATKEDIGYTPSINNIIGPVKVMLNAFNEGKIDCLMLVSNKFLNTMIQKPFLQKLLPIHFKNLKKNNQNNYIYETTNYSNLIDCIIVRYIESQVYKSIIENIACEQAARMMAMKNATENAFNIIKELKLIYNKARQAAITQEISEIVNGAAAV</sequence>
<dbReference type="Pfam" id="PF00231">
    <property type="entry name" value="ATP-synt"/>
    <property type="match status" value="1"/>
</dbReference>
<keyword evidence="5 12" id="KW-0813">Transport</keyword>
<evidence type="ECO:0000256" key="11">
    <source>
        <dbReference type="ARBA" id="ARBA00023310"/>
    </source>
</evidence>
<keyword evidence="14" id="KW-1185">Reference proteome</keyword>
<dbReference type="OrthoDB" id="9812769at2"/>
<dbReference type="PRINTS" id="PR00126">
    <property type="entry name" value="ATPASEGAMMA"/>
</dbReference>
<evidence type="ECO:0000256" key="4">
    <source>
        <dbReference type="ARBA" id="ARBA00011648"/>
    </source>
</evidence>
<dbReference type="KEGG" id="eme:CEM_242"/>
<evidence type="ECO:0000313" key="14">
    <source>
        <dbReference type="Proteomes" id="UP000032420"/>
    </source>
</evidence>
<evidence type="ECO:0000256" key="6">
    <source>
        <dbReference type="ARBA" id="ARBA00022475"/>
    </source>
</evidence>
<dbReference type="GO" id="GO:0042777">
    <property type="term" value="P:proton motive force-driven plasma membrane ATP synthesis"/>
    <property type="evidence" value="ECO:0007669"/>
    <property type="project" value="UniProtKB-UniRule"/>
</dbReference>
<dbReference type="PATRIC" id="fig|1495769.3.peg.224"/>
<keyword evidence="11 12" id="KW-0066">ATP synthesis</keyword>
<keyword evidence="13" id="KW-0378">Hydrolase</keyword>
<evidence type="ECO:0000256" key="7">
    <source>
        <dbReference type="ARBA" id="ARBA00022781"/>
    </source>
</evidence>
<dbReference type="EMBL" id="LM655252">
    <property type="protein sequence ID" value="CDZ16502.1"/>
    <property type="molecule type" value="Genomic_DNA"/>
</dbReference>
<dbReference type="InterPro" id="IPR035968">
    <property type="entry name" value="ATP_synth_F1_ATPase_gsu"/>
</dbReference>
<dbReference type="GO" id="GO:0005886">
    <property type="term" value="C:plasma membrane"/>
    <property type="evidence" value="ECO:0007669"/>
    <property type="project" value="UniProtKB-SubCell"/>
</dbReference>
<evidence type="ECO:0000256" key="2">
    <source>
        <dbReference type="ARBA" id="ARBA00004170"/>
    </source>
</evidence>
<comment type="subunit">
    <text evidence="4 12">F-type ATPases have 2 components, CF(1) - the catalytic core - and CF(0) - the membrane proton channel. CF(1) has five subunits: alpha(3), beta(3), gamma(1), delta(1), epsilon(1). CF(0) has three main subunits: a, b and c.</text>
</comment>
<dbReference type="GO" id="GO:0016787">
    <property type="term" value="F:hydrolase activity"/>
    <property type="evidence" value="ECO:0007669"/>
    <property type="project" value="UniProtKB-KW"/>
</dbReference>
<dbReference type="Proteomes" id="UP000032420">
    <property type="component" value="Chromosome I"/>
</dbReference>
<name>A0A078KES1_9GAMM</name>
<dbReference type="PROSITE" id="PS00153">
    <property type="entry name" value="ATPASE_GAMMA"/>
    <property type="match status" value="1"/>
</dbReference>
<evidence type="ECO:0000256" key="12">
    <source>
        <dbReference type="HAMAP-Rule" id="MF_00815"/>
    </source>
</evidence>
<dbReference type="InterPro" id="IPR023632">
    <property type="entry name" value="ATP_synth_F1_gsu_CS"/>
</dbReference>
<keyword evidence="9 12" id="KW-0472">Membrane</keyword>
<keyword evidence="7 12" id="KW-0375">Hydrogen ion transport</keyword>
<keyword evidence="10 12" id="KW-0139">CF(1)</keyword>
<gene>
    <name evidence="12 13" type="primary">atpG</name>
    <name evidence="13" type="ORF">CEM_242</name>
</gene>
<evidence type="ECO:0000256" key="5">
    <source>
        <dbReference type="ARBA" id="ARBA00022448"/>
    </source>
</evidence>
<dbReference type="HOGENOM" id="CLU_050669_0_1_6"/>
<dbReference type="InterPro" id="IPR000131">
    <property type="entry name" value="ATP_synth_F1_gsu"/>
</dbReference>
<evidence type="ECO:0000256" key="1">
    <source>
        <dbReference type="ARBA" id="ARBA00003456"/>
    </source>
</evidence>
<dbReference type="HAMAP" id="MF_00815">
    <property type="entry name" value="ATP_synth_gamma_bact"/>
    <property type="match status" value="1"/>
</dbReference>
<evidence type="ECO:0000256" key="3">
    <source>
        <dbReference type="ARBA" id="ARBA00007681"/>
    </source>
</evidence>
<dbReference type="NCBIfam" id="TIGR01146">
    <property type="entry name" value="ATPsyn_F1gamma"/>
    <property type="match status" value="1"/>
</dbReference>
<dbReference type="Gene3D" id="1.10.287.80">
    <property type="entry name" value="ATP synthase, gamma subunit, helix hairpin domain"/>
    <property type="match status" value="1"/>
</dbReference>
<evidence type="ECO:0000256" key="9">
    <source>
        <dbReference type="ARBA" id="ARBA00023136"/>
    </source>
</evidence>
<dbReference type="STRING" id="1495769.CEM_242"/>
<keyword evidence="6 12" id="KW-1003">Cell membrane</keyword>
<dbReference type="CDD" id="cd12151">
    <property type="entry name" value="F1-ATPase_gamma"/>
    <property type="match status" value="1"/>
</dbReference>